<dbReference type="AlphaFoldDB" id="A0AAE0N4K2"/>
<evidence type="ECO:0000256" key="2">
    <source>
        <dbReference type="ARBA" id="ARBA00023015"/>
    </source>
</evidence>
<evidence type="ECO:0000313" key="6">
    <source>
        <dbReference type="Proteomes" id="UP001285441"/>
    </source>
</evidence>
<evidence type="ECO:0000256" key="1">
    <source>
        <dbReference type="ARBA" id="ARBA00022833"/>
    </source>
</evidence>
<proteinExistence type="predicted"/>
<keyword evidence="3" id="KW-0238">DNA-binding</keyword>
<comment type="caution">
    <text evidence="5">The sequence shown here is derived from an EMBL/GenBank/DDBJ whole genome shotgun (WGS) entry which is preliminary data.</text>
</comment>
<keyword evidence="4" id="KW-0804">Transcription</keyword>
<dbReference type="EMBL" id="JAULSW010000009">
    <property type="protein sequence ID" value="KAK3370542.1"/>
    <property type="molecule type" value="Genomic_DNA"/>
</dbReference>
<accession>A0AAE0N4K2</accession>
<dbReference type="GO" id="GO:0003677">
    <property type="term" value="F:DNA binding"/>
    <property type="evidence" value="ECO:0007669"/>
    <property type="project" value="UniProtKB-KW"/>
</dbReference>
<dbReference type="PANTHER" id="PTHR47171:SF5">
    <property type="entry name" value="ZN(II)2CYS6 TRANSCRIPTION FACTOR (EUROFUNG)"/>
    <property type="match status" value="1"/>
</dbReference>
<evidence type="ECO:0000256" key="4">
    <source>
        <dbReference type="ARBA" id="ARBA00023163"/>
    </source>
</evidence>
<keyword evidence="6" id="KW-1185">Reference proteome</keyword>
<dbReference type="Proteomes" id="UP001285441">
    <property type="component" value="Unassembled WGS sequence"/>
</dbReference>
<evidence type="ECO:0000256" key="3">
    <source>
        <dbReference type="ARBA" id="ARBA00023125"/>
    </source>
</evidence>
<dbReference type="InterPro" id="IPR052073">
    <property type="entry name" value="Amide_Lactam_Regulators"/>
</dbReference>
<dbReference type="PANTHER" id="PTHR47171">
    <property type="entry name" value="FARA-RELATED"/>
    <property type="match status" value="1"/>
</dbReference>
<sequence>MNYRGYKSKLMAYDIIFTASVLALPKTERCYSPGAEPIHYFSLSPYKKATAIFYNDKEPGSITTLQAIALFCWWAPQSSIARRHSSWWWTSVLIRRAQQMNLLLSWLSVAASGGWPLRASA</sequence>
<organism evidence="5 6">
    <name type="scientific">Podospora didyma</name>
    <dbReference type="NCBI Taxonomy" id="330526"/>
    <lineage>
        <taxon>Eukaryota</taxon>
        <taxon>Fungi</taxon>
        <taxon>Dikarya</taxon>
        <taxon>Ascomycota</taxon>
        <taxon>Pezizomycotina</taxon>
        <taxon>Sordariomycetes</taxon>
        <taxon>Sordariomycetidae</taxon>
        <taxon>Sordariales</taxon>
        <taxon>Podosporaceae</taxon>
        <taxon>Podospora</taxon>
    </lineage>
</organism>
<reference evidence="5" key="2">
    <citation type="submission" date="2023-06" db="EMBL/GenBank/DDBJ databases">
        <authorList>
            <consortium name="Lawrence Berkeley National Laboratory"/>
            <person name="Haridas S."/>
            <person name="Hensen N."/>
            <person name="Bonometti L."/>
            <person name="Westerberg I."/>
            <person name="Brannstrom I.O."/>
            <person name="Guillou S."/>
            <person name="Cros-Aarteil S."/>
            <person name="Calhoun S."/>
            <person name="Kuo A."/>
            <person name="Mondo S."/>
            <person name="Pangilinan J."/>
            <person name="Riley R."/>
            <person name="LaButti K."/>
            <person name="Andreopoulos B."/>
            <person name="Lipzen A."/>
            <person name="Chen C."/>
            <person name="Yanf M."/>
            <person name="Daum C."/>
            <person name="Ng V."/>
            <person name="Clum A."/>
            <person name="Steindorff A."/>
            <person name="Ohm R."/>
            <person name="Martin F."/>
            <person name="Silar P."/>
            <person name="Natvig D."/>
            <person name="Lalanne C."/>
            <person name="Gautier V."/>
            <person name="Ament-velasquez S.L."/>
            <person name="Kruys A."/>
            <person name="Hutchinson M.I."/>
            <person name="Powell A.J."/>
            <person name="Barry K."/>
            <person name="Miller A.N."/>
            <person name="Grigoriev I.V."/>
            <person name="Debuchy R."/>
            <person name="Gladieux P."/>
            <person name="Thoren M.H."/>
            <person name="Johannesson H."/>
        </authorList>
    </citation>
    <scope>NUCLEOTIDE SEQUENCE</scope>
    <source>
        <strain evidence="5">CBS 232.78</strain>
    </source>
</reference>
<name>A0AAE0N4K2_9PEZI</name>
<evidence type="ECO:0000313" key="5">
    <source>
        <dbReference type="EMBL" id="KAK3370542.1"/>
    </source>
</evidence>
<gene>
    <name evidence="5" type="ORF">B0H63DRAFT_528258</name>
</gene>
<protein>
    <submittedName>
        <fullName evidence="5">Uncharacterized protein</fullName>
    </submittedName>
</protein>
<reference evidence="5" key="1">
    <citation type="journal article" date="2023" name="Mol. Phylogenet. Evol.">
        <title>Genome-scale phylogeny and comparative genomics of the fungal order Sordariales.</title>
        <authorList>
            <person name="Hensen N."/>
            <person name="Bonometti L."/>
            <person name="Westerberg I."/>
            <person name="Brannstrom I.O."/>
            <person name="Guillou S."/>
            <person name="Cros-Aarteil S."/>
            <person name="Calhoun S."/>
            <person name="Haridas S."/>
            <person name="Kuo A."/>
            <person name="Mondo S."/>
            <person name="Pangilinan J."/>
            <person name="Riley R."/>
            <person name="LaButti K."/>
            <person name="Andreopoulos B."/>
            <person name="Lipzen A."/>
            <person name="Chen C."/>
            <person name="Yan M."/>
            <person name="Daum C."/>
            <person name="Ng V."/>
            <person name="Clum A."/>
            <person name="Steindorff A."/>
            <person name="Ohm R.A."/>
            <person name="Martin F."/>
            <person name="Silar P."/>
            <person name="Natvig D.O."/>
            <person name="Lalanne C."/>
            <person name="Gautier V."/>
            <person name="Ament-Velasquez S.L."/>
            <person name="Kruys A."/>
            <person name="Hutchinson M.I."/>
            <person name="Powell A.J."/>
            <person name="Barry K."/>
            <person name="Miller A.N."/>
            <person name="Grigoriev I.V."/>
            <person name="Debuchy R."/>
            <person name="Gladieux P."/>
            <person name="Hiltunen Thoren M."/>
            <person name="Johannesson H."/>
        </authorList>
    </citation>
    <scope>NUCLEOTIDE SEQUENCE</scope>
    <source>
        <strain evidence="5">CBS 232.78</strain>
    </source>
</reference>
<keyword evidence="2" id="KW-0805">Transcription regulation</keyword>
<keyword evidence="1" id="KW-0862">Zinc</keyword>